<reference evidence="2 3" key="1">
    <citation type="submission" date="2024-05" db="EMBL/GenBank/DDBJ databases">
        <title>Genome sequencing of Marine Estuary Bacteria, Pseudoalteromonas distincta strain FA, Psychrobacter proteolyticus strain EA, and Shewanella baltica strain CA.</title>
        <authorList>
            <person name="Dieffenbach S.A."/>
            <person name="Maclea K.S."/>
        </authorList>
    </citation>
    <scope>NUCLEOTIDE SEQUENCE [LARGE SCALE GENOMIC DNA]</scope>
    <source>
        <strain evidence="2 3">EA</strain>
    </source>
</reference>
<dbReference type="RefSeq" id="WP_347163303.1">
    <property type="nucleotide sequence ID" value="NZ_JBDLOB010000005.1"/>
</dbReference>
<dbReference type="GO" id="GO:0016779">
    <property type="term" value="F:nucleotidyltransferase activity"/>
    <property type="evidence" value="ECO:0007669"/>
    <property type="project" value="UniProtKB-KW"/>
</dbReference>
<dbReference type="EC" id="2.7.7.66" evidence="2"/>
<organism evidence="2 3">
    <name type="scientific">Psychrobacter proteolyticus</name>
    <dbReference type="NCBI Taxonomy" id="147825"/>
    <lineage>
        <taxon>Bacteria</taxon>
        <taxon>Pseudomonadati</taxon>
        <taxon>Pseudomonadota</taxon>
        <taxon>Gammaproteobacteria</taxon>
        <taxon>Moraxellales</taxon>
        <taxon>Moraxellaceae</taxon>
        <taxon>Psychrobacter</taxon>
    </lineage>
</organism>
<dbReference type="NCBIfam" id="TIGR03135">
    <property type="entry name" value="malonate_mdcG"/>
    <property type="match status" value="1"/>
</dbReference>
<dbReference type="InterPro" id="IPR043519">
    <property type="entry name" value="NT_sf"/>
</dbReference>
<dbReference type="Pfam" id="PF10620">
    <property type="entry name" value="MdcG"/>
    <property type="match status" value="1"/>
</dbReference>
<name>A0ABV0D663_9GAMM</name>
<dbReference type="SUPFAM" id="SSF81301">
    <property type="entry name" value="Nucleotidyltransferase"/>
    <property type="match status" value="1"/>
</dbReference>
<keyword evidence="2" id="KW-0808">Transferase</keyword>
<comment type="caution">
    <text evidence="2">The sequence shown here is derived from an EMBL/GenBank/DDBJ whole genome shotgun (WGS) entry which is preliminary data.</text>
</comment>
<accession>A0ABV0D663</accession>
<dbReference type="InterPro" id="IPR017557">
    <property type="entry name" value="Holo-ACP_synthase"/>
</dbReference>
<sequence length="244" mass="26991">MQRHDLVYLQAHESYSFLNASLPASVTLAVDDMIYSQQPLTVCRQDMDNVTKVATSYIEDGRKYRLALTLPKLPQVVTTPLALATLIPQLPTAIQQHAQKFINCCTRLECEVYAYGSFANQYFTGLSFVRPTSDLDLLIIANNNNIAPILLEIAAFNRFASAEVDLKIDGEIRLQGGSDISFNELTYAIMFDIPTVLVKTLDDIKLQNIDVLLGWSTDDYEHFVKSNTASASIAATSAGHLAAH</sequence>
<protein>
    <submittedName>
        <fullName evidence="2">Malonate decarboxylase holo-[acyl-carrier-protein] synthase</fullName>
        <ecNumber evidence="2">2.7.7.66</ecNumber>
    </submittedName>
</protein>
<evidence type="ECO:0000313" key="3">
    <source>
        <dbReference type="Proteomes" id="UP001414441"/>
    </source>
</evidence>
<proteinExistence type="predicted"/>
<keyword evidence="3" id="KW-1185">Reference proteome</keyword>
<feature type="domain" description="Phosphoribosyl-dephospho-CoA transferase MdcG C-terminal" evidence="1">
    <location>
        <begin position="83"/>
        <end position="207"/>
    </location>
</feature>
<dbReference type="Proteomes" id="UP001414441">
    <property type="component" value="Unassembled WGS sequence"/>
</dbReference>
<evidence type="ECO:0000259" key="1">
    <source>
        <dbReference type="Pfam" id="PF10620"/>
    </source>
</evidence>
<dbReference type="EMBL" id="JBDLOB010000005">
    <property type="protein sequence ID" value="MEN8626159.1"/>
    <property type="molecule type" value="Genomic_DNA"/>
</dbReference>
<keyword evidence="2" id="KW-0548">Nucleotidyltransferase</keyword>
<gene>
    <name evidence="2" type="primary">mdcG</name>
    <name evidence="2" type="ORF">ABFV72_09055</name>
</gene>
<evidence type="ECO:0000313" key="2">
    <source>
        <dbReference type="EMBL" id="MEN8626159.1"/>
    </source>
</evidence>
<dbReference type="InterPro" id="IPR049180">
    <property type="entry name" value="MdcG_C"/>
</dbReference>